<feature type="compositionally biased region" description="Polar residues" evidence="1">
    <location>
        <begin position="601"/>
        <end position="622"/>
    </location>
</feature>
<dbReference type="HOGENOM" id="CLU_012740_0_0_1"/>
<feature type="compositionally biased region" description="Polar residues" evidence="1">
    <location>
        <begin position="705"/>
        <end position="729"/>
    </location>
</feature>
<dbReference type="SMART" id="SM00513">
    <property type="entry name" value="SAP"/>
    <property type="match status" value="1"/>
</dbReference>
<keyword evidence="4" id="KW-1185">Reference proteome</keyword>
<name>A0A0C3PQ42_PISTI</name>
<evidence type="ECO:0000259" key="2">
    <source>
        <dbReference type="SMART" id="SM00513"/>
    </source>
</evidence>
<dbReference type="Proteomes" id="UP000054217">
    <property type="component" value="Unassembled WGS sequence"/>
</dbReference>
<gene>
    <name evidence="3" type="ORF">M404DRAFT_994763</name>
</gene>
<evidence type="ECO:0000256" key="1">
    <source>
        <dbReference type="SAM" id="MobiDB-lite"/>
    </source>
</evidence>
<dbReference type="OrthoDB" id="5964929at2759"/>
<dbReference type="EMBL" id="KN831950">
    <property type="protein sequence ID" value="KIO11086.1"/>
    <property type="molecule type" value="Genomic_DNA"/>
</dbReference>
<dbReference type="InParanoid" id="A0A0C3PQ42"/>
<evidence type="ECO:0000313" key="4">
    <source>
        <dbReference type="Proteomes" id="UP000054217"/>
    </source>
</evidence>
<feature type="domain" description="SAP" evidence="2">
    <location>
        <begin position="14"/>
        <end position="48"/>
    </location>
</feature>
<dbReference type="AlphaFoldDB" id="A0A0C3PQ42"/>
<dbReference type="InterPro" id="IPR003034">
    <property type="entry name" value="SAP_dom"/>
</dbReference>
<feature type="region of interest" description="Disordered" evidence="1">
    <location>
        <begin position="117"/>
        <end position="206"/>
    </location>
</feature>
<feature type="region of interest" description="Disordered" evidence="1">
    <location>
        <begin position="329"/>
        <end position="396"/>
    </location>
</feature>
<feature type="compositionally biased region" description="Low complexity" evidence="1">
    <location>
        <begin position="158"/>
        <end position="182"/>
    </location>
</feature>
<sequence length="989" mass="104388">MSVATQILFNSPALHSLKRDQLVKLCKIHSLKANGKNKDLIDRLQQHAKMLPPDDPLSIATRSDNLDAKVGMESEGEESEGASDYGSTGTYGRSSTIPRPSEQWEVVMDVIPEVDEETVRSNRGGNSNSQAGEFGTNGGKAPSVTSSLKSIVTSLGLKRNNNSKSDNTTSSSKSGLSGEGTTASQESIPSVTEDLPPVDPIPGQMNLRGMPAPANARLSITQAPTTTTIRLVSGEGPPASILSPPRLKPFETTFDLVPATPSGNGNGGPSVPVWPPFSPGAAQIQSIYPSLAAFQGFGGLHKQDIAQSDENDPTDMSIDMPGVLAQSSALEPTPKKSTPIRPHTGAVPRSTERPKLLEPEDIFSPGPQSTNASPRPRPSRSEPFIFGSPLPQHNLSNREFRSAAQSILDEMNSRLAADGVEGVNIDVLQNRQTHSGVEGADDNQADKAVGGSATAMYDKAHQEAFDKMESIVQYAQKRARAPEPIVSKKRKSSLVIKERKVGGASRRRTSGLKVANKSAKTKAIPGGFGDEDDDNDGEEEEEDDNKKKEEEHNKKKKKQLRRRRQENKKKNRRSSRRPTSPARRPPPQKAKATSRFGFLSTAKSIVQSVWNRGAGSSTQSQIPVAKTRKEDAKPPTTVPQVKKVAVVPGSSGHPPLNNMAQAKREPSGNTASERPAAQTLAPPASSAEGSGTTSSRTTRAPIPTFSPQAPKTATSQGGHNRNGSVTGVSSLGMRTRASENTSSTSMGKRTSIKGKGTEANSHSRPTGNTARSRPSSTLMAPTASSLAKMTTRHPASLHSENVGSVKSGATKAGKDVTRIPAPSSPALGQITNGSWSPQSPRSPTSKIFSQPPSPGTMRPLMSLTAAAESIVNASSSSSSKPPIPPKPKVLPGRKPRISRSKVIARLASQRAAEANAPSGGGAGAGPSRGKTRSSIGAGVSGKTRVSRGGAKSGDMLMGAKRRARQSEYARRRSQATGSDGAEPMEVRVD</sequence>
<proteinExistence type="predicted"/>
<feature type="region of interest" description="Disordered" evidence="1">
    <location>
        <begin position="477"/>
        <end position="989"/>
    </location>
</feature>
<organism evidence="3 4">
    <name type="scientific">Pisolithus tinctorius Marx 270</name>
    <dbReference type="NCBI Taxonomy" id="870435"/>
    <lineage>
        <taxon>Eukaryota</taxon>
        <taxon>Fungi</taxon>
        <taxon>Dikarya</taxon>
        <taxon>Basidiomycota</taxon>
        <taxon>Agaricomycotina</taxon>
        <taxon>Agaricomycetes</taxon>
        <taxon>Agaricomycetidae</taxon>
        <taxon>Boletales</taxon>
        <taxon>Sclerodermatineae</taxon>
        <taxon>Pisolithaceae</taxon>
        <taxon>Pisolithus</taxon>
    </lineage>
</organism>
<dbReference type="Pfam" id="PF02037">
    <property type="entry name" value="SAP"/>
    <property type="match status" value="1"/>
</dbReference>
<feature type="compositionally biased region" description="Polar residues" evidence="1">
    <location>
        <begin position="121"/>
        <end position="131"/>
    </location>
</feature>
<dbReference type="STRING" id="870435.A0A0C3PQ42"/>
<reference evidence="3 4" key="1">
    <citation type="submission" date="2014-04" db="EMBL/GenBank/DDBJ databases">
        <authorList>
            <consortium name="DOE Joint Genome Institute"/>
            <person name="Kuo A."/>
            <person name="Kohler A."/>
            <person name="Costa M.D."/>
            <person name="Nagy L.G."/>
            <person name="Floudas D."/>
            <person name="Copeland A."/>
            <person name="Barry K.W."/>
            <person name="Cichocki N."/>
            <person name="Veneault-Fourrey C."/>
            <person name="LaButti K."/>
            <person name="Lindquist E.A."/>
            <person name="Lipzen A."/>
            <person name="Lundell T."/>
            <person name="Morin E."/>
            <person name="Murat C."/>
            <person name="Sun H."/>
            <person name="Tunlid A."/>
            <person name="Henrissat B."/>
            <person name="Grigoriev I.V."/>
            <person name="Hibbett D.S."/>
            <person name="Martin F."/>
            <person name="Nordberg H.P."/>
            <person name="Cantor M.N."/>
            <person name="Hua S.X."/>
        </authorList>
    </citation>
    <scope>NUCLEOTIDE SEQUENCE [LARGE SCALE GENOMIC DNA]</scope>
    <source>
        <strain evidence="3 4">Marx 270</strain>
    </source>
</reference>
<evidence type="ECO:0000313" key="3">
    <source>
        <dbReference type="EMBL" id="KIO11086.1"/>
    </source>
</evidence>
<feature type="compositionally biased region" description="Polar residues" evidence="1">
    <location>
        <begin position="143"/>
        <end position="153"/>
    </location>
</feature>
<feature type="compositionally biased region" description="Polar residues" evidence="1">
    <location>
        <begin position="758"/>
        <end position="788"/>
    </location>
</feature>
<reference evidence="4" key="2">
    <citation type="submission" date="2015-01" db="EMBL/GenBank/DDBJ databases">
        <title>Evolutionary Origins and Diversification of the Mycorrhizal Mutualists.</title>
        <authorList>
            <consortium name="DOE Joint Genome Institute"/>
            <consortium name="Mycorrhizal Genomics Consortium"/>
            <person name="Kohler A."/>
            <person name="Kuo A."/>
            <person name="Nagy L.G."/>
            <person name="Floudas D."/>
            <person name="Copeland A."/>
            <person name="Barry K.W."/>
            <person name="Cichocki N."/>
            <person name="Veneault-Fourrey C."/>
            <person name="LaButti K."/>
            <person name="Lindquist E.A."/>
            <person name="Lipzen A."/>
            <person name="Lundell T."/>
            <person name="Morin E."/>
            <person name="Murat C."/>
            <person name="Riley R."/>
            <person name="Ohm R."/>
            <person name="Sun H."/>
            <person name="Tunlid A."/>
            <person name="Henrissat B."/>
            <person name="Grigoriev I.V."/>
            <person name="Hibbett D.S."/>
            <person name="Martin F."/>
        </authorList>
    </citation>
    <scope>NUCLEOTIDE SEQUENCE [LARGE SCALE GENOMIC DNA]</scope>
    <source>
        <strain evidence="4">Marx 270</strain>
    </source>
</reference>
<feature type="compositionally biased region" description="Low complexity" evidence="1">
    <location>
        <begin position="684"/>
        <end position="700"/>
    </location>
</feature>
<feature type="compositionally biased region" description="Polar residues" evidence="1">
    <location>
        <begin position="738"/>
        <end position="748"/>
    </location>
</feature>
<feature type="region of interest" description="Disordered" evidence="1">
    <location>
        <begin position="69"/>
        <end position="104"/>
    </location>
</feature>
<feature type="compositionally biased region" description="Acidic residues" evidence="1">
    <location>
        <begin position="529"/>
        <end position="543"/>
    </location>
</feature>
<accession>A0A0C3PQ42</accession>
<feature type="compositionally biased region" description="Polar residues" evidence="1">
    <location>
        <begin position="829"/>
        <end position="850"/>
    </location>
</feature>
<protein>
    <recommendedName>
        <fullName evidence="2">SAP domain-containing protein</fullName>
    </recommendedName>
</protein>
<feature type="compositionally biased region" description="Basic and acidic residues" evidence="1">
    <location>
        <begin position="544"/>
        <end position="553"/>
    </location>
</feature>
<feature type="compositionally biased region" description="Basic residues" evidence="1">
    <location>
        <begin position="554"/>
        <end position="576"/>
    </location>
</feature>
<feature type="compositionally biased region" description="Polar residues" evidence="1">
    <location>
        <begin position="88"/>
        <end position="98"/>
    </location>
</feature>